<accession>A0A6C0EI77</accession>
<sequence>MIFNVRASIFKDPQYYINSKPKLSCSNSPPTEIKIDKNNSRIIAVGDIHGDFHTLLHALYKAKVINKNSEWIGGATIVIQLGDQLDKGGRGSISVDHTNDSVEELKIIEFLHNLHFQALANGGGVYSLIGNHELMNIMGDFRYVSPLHIDGFGGYEQRKELFKPGGALAVKLACNTNGIMKIGDWIFVHAGLLPEHIENFTLGNINKIVRDILLGKTNMNNIGPEIYDLMFNQNSLFWNRYYTIDTNPEKCKILNKTLNILNIGKTGGMVVGHTPQKHITSGCNNKLWMADVGMSSAFGSKNNNSDRVEILEIINNGKIINVI</sequence>
<dbReference type="Gene3D" id="3.60.21.10">
    <property type="match status" value="1"/>
</dbReference>
<dbReference type="Pfam" id="PF00149">
    <property type="entry name" value="Metallophos"/>
    <property type="match status" value="1"/>
</dbReference>
<evidence type="ECO:0000313" key="2">
    <source>
        <dbReference type="EMBL" id="QHT28698.1"/>
    </source>
</evidence>
<name>A0A6C0EI77_9ZZZZ</name>
<dbReference type="InterPro" id="IPR029052">
    <property type="entry name" value="Metallo-depent_PP-like"/>
</dbReference>
<dbReference type="GO" id="GO:0016787">
    <property type="term" value="F:hydrolase activity"/>
    <property type="evidence" value="ECO:0007669"/>
    <property type="project" value="InterPro"/>
</dbReference>
<dbReference type="PANTHER" id="PTHR46546:SF4">
    <property type="entry name" value="SHEWANELLA-LIKE PROTEIN PHOSPHATASE 1"/>
    <property type="match status" value="1"/>
</dbReference>
<feature type="domain" description="Calcineurin-like phosphoesterase" evidence="1">
    <location>
        <begin position="41"/>
        <end position="231"/>
    </location>
</feature>
<proteinExistence type="predicted"/>
<dbReference type="InterPro" id="IPR004843">
    <property type="entry name" value="Calcineurin-like_PHP"/>
</dbReference>
<organism evidence="2">
    <name type="scientific">viral metagenome</name>
    <dbReference type="NCBI Taxonomy" id="1070528"/>
    <lineage>
        <taxon>unclassified sequences</taxon>
        <taxon>metagenomes</taxon>
        <taxon>organismal metagenomes</taxon>
    </lineage>
</organism>
<dbReference type="EMBL" id="MN738863">
    <property type="protein sequence ID" value="QHT28698.1"/>
    <property type="molecule type" value="Genomic_DNA"/>
</dbReference>
<protein>
    <recommendedName>
        <fullName evidence="1">Calcineurin-like phosphoesterase domain-containing protein</fullName>
    </recommendedName>
</protein>
<reference evidence="2" key="1">
    <citation type="journal article" date="2020" name="Nature">
        <title>Giant virus diversity and host interactions through global metagenomics.</title>
        <authorList>
            <person name="Schulz F."/>
            <person name="Roux S."/>
            <person name="Paez-Espino D."/>
            <person name="Jungbluth S."/>
            <person name="Walsh D.A."/>
            <person name="Denef V.J."/>
            <person name="McMahon K.D."/>
            <person name="Konstantinidis K.T."/>
            <person name="Eloe-Fadrosh E.A."/>
            <person name="Kyrpides N.C."/>
            <person name="Woyke T."/>
        </authorList>
    </citation>
    <scope>NUCLEOTIDE SEQUENCE</scope>
    <source>
        <strain evidence="2">GVMAG-M-3300001351-8</strain>
    </source>
</reference>
<evidence type="ECO:0000259" key="1">
    <source>
        <dbReference type="Pfam" id="PF00149"/>
    </source>
</evidence>
<dbReference type="SUPFAM" id="SSF56300">
    <property type="entry name" value="Metallo-dependent phosphatases"/>
    <property type="match status" value="1"/>
</dbReference>
<dbReference type="PANTHER" id="PTHR46546">
    <property type="entry name" value="SHEWANELLA-LIKE PROTEIN PHOSPHATASE 1"/>
    <property type="match status" value="1"/>
</dbReference>
<dbReference type="AlphaFoldDB" id="A0A6C0EI77"/>